<dbReference type="InterPro" id="IPR010031">
    <property type="entry name" value="FAD_lactone_oxidase-like"/>
</dbReference>
<dbReference type="AlphaFoldDB" id="A0A8S0T1P9"/>
<dbReference type="Proteomes" id="UP000594638">
    <property type="component" value="Unassembled WGS sequence"/>
</dbReference>
<comment type="cofactor">
    <cofactor evidence="1">
        <name>FAD</name>
        <dbReference type="ChEBI" id="CHEBI:57692"/>
    </cofactor>
</comment>
<dbReference type="EMBL" id="CACTIH010005587">
    <property type="protein sequence ID" value="CAA2998294.1"/>
    <property type="molecule type" value="Genomic_DNA"/>
</dbReference>
<evidence type="ECO:0000256" key="1">
    <source>
        <dbReference type="ARBA" id="ARBA00001974"/>
    </source>
</evidence>
<evidence type="ECO:0000313" key="5">
    <source>
        <dbReference type="Proteomes" id="UP000594638"/>
    </source>
</evidence>
<dbReference type="PANTHER" id="PTHR43762:SF1">
    <property type="entry name" value="D-ARABINONO-1,4-LACTONE OXIDASE"/>
    <property type="match status" value="1"/>
</dbReference>
<feature type="region of interest" description="Disordered" evidence="2">
    <location>
        <begin position="17"/>
        <end position="58"/>
    </location>
</feature>
<dbReference type="InterPro" id="IPR016167">
    <property type="entry name" value="FAD-bd_PCMH_sub1"/>
</dbReference>
<proteinExistence type="predicted"/>
<dbReference type="OrthoDB" id="610608at2759"/>
<dbReference type="InterPro" id="IPR036318">
    <property type="entry name" value="FAD-bd_PCMH-like_sf"/>
</dbReference>
<evidence type="ECO:0000259" key="3">
    <source>
        <dbReference type="PROSITE" id="PS51387"/>
    </source>
</evidence>
<dbReference type="InterPro" id="IPR016166">
    <property type="entry name" value="FAD-bd_PCMH"/>
</dbReference>
<evidence type="ECO:0000256" key="2">
    <source>
        <dbReference type="SAM" id="MobiDB-lite"/>
    </source>
</evidence>
<dbReference type="Gramene" id="OE9A088768T1">
    <property type="protein sequence ID" value="OE9A088768C1"/>
    <property type="gene ID" value="OE9A088768"/>
</dbReference>
<dbReference type="Gene3D" id="3.30.465.10">
    <property type="match status" value="1"/>
</dbReference>
<accession>A0A8S0T1P9</accession>
<name>A0A8S0T1P9_OLEEU</name>
<feature type="domain" description="FAD-binding PCMH-type" evidence="3">
    <location>
        <begin position="96"/>
        <end position="264"/>
    </location>
</feature>
<dbReference type="GO" id="GO:0016899">
    <property type="term" value="F:oxidoreductase activity, acting on the CH-OH group of donors, oxygen as acceptor"/>
    <property type="evidence" value="ECO:0007669"/>
    <property type="project" value="InterPro"/>
</dbReference>
<dbReference type="Pfam" id="PF01565">
    <property type="entry name" value="FAD_binding_4"/>
    <property type="match status" value="1"/>
</dbReference>
<dbReference type="SUPFAM" id="SSF56176">
    <property type="entry name" value="FAD-binding/transporter-associated domain-like"/>
    <property type="match status" value="1"/>
</dbReference>
<comment type="caution">
    <text evidence="4">The sequence shown here is derived from an EMBL/GenBank/DDBJ whole genome shotgun (WGS) entry which is preliminary data.</text>
</comment>
<reference evidence="4 5" key="1">
    <citation type="submission" date="2019-12" db="EMBL/GenBank/DDBJ databases">
        <authorList>
            <person name="Alioto T."/>
            <person name="Alioto T."/>
            <person name="Gomez Garrido J."/>
        </authorList>
    </citation>
    <scope>NUCLEOTIDE SEQUENCE [LARGE SCALE GENOMIC DNA]</scope>
</reference>
<protein>
    <submittedName>
        <fullName evidence="4">L-galactono-1,4-lactone dehydrogenase, mitochondrial</fullName>
    </submittedName>
</protein>
<keyword evidence="5" id="KW-1185">Reference proteome</keyword>
<evidence type="ECO:0000313" key="4">
    <source>
        <dbReference type="EMBL" id="CAA2998294.1"/>
    </source>
</evidence>
<dbReference type="GO" id="GO:0071949">
    <property type="term" value="F:FAD binding"/>
    <property type="evidence" value="ECO:0007669"/>
    <property type="project" value="InterPro"/>
</dbReference>
<sequence>MEKIAINDFVKKKIVGRKNRRNASSTPLSAPLNLRSPPPLPSTSSFPHSPTHRHPLPPMRSFINNKAMPLSSLTALFRYSPLPPDLHTVSNWSGNHEVQTRTFIQPETLQELESVVKDCNQNKQKRRPVWSGLSPNGIGLSRAGMVNLALMDEVLEVDKEKKSVSVQAGIRVQQPVDGIKEYRITLQNFASIMEQQIGGIICAHGAGAMLPPIDEQVISMKLVTTAKGTIEVSKEKNPALFYLARGGLGELGVVAEVTLQCVEKLELVEHTFVSNLKEIKKNHK</sequence>
<organism evidence="4 5">
    <name type="scientific">Olea europaea subsp. europaea</name>
    <dbReference type="NCBI Taxonomy" id="158383"/>
    <lineage>
        <taxon>Eukaryota</taxon>
        <taxon>Viridiplantae</taxon>
        <taxon>Streptophyta</taxon>
        <taxon>Embryophyta</taxon>
        <taxon>Tracheophyta</taxon>
        <taxon>Spermatophyta</taxon>
        <taxon>Magnoliopsida</taxon>
        <taxon>eudicotyledons</taxon>
        <taxon>Gunneridae</taxon>
        <taxon>Pentapetalae</taxon>
        <taxon>asterids</taxon>
        <taxon>lamiids</taxon>
        <taxon>Lamiales</taxon>
        <taxon>Oleaceae</taxon>
        <taxon>Oleeae</taxon>
        <taxon>Olea</taxon>
    </lineage>
</organism>
<dbReference type="InterPro" id="IPR016169">
    <property type="entry name" value="FAD-bd_PCMH_sub2"/>
</dbReference>
<dbReference type="InterPro" id="IPR006094">
    <property type="entry name" value="Oxid_FAD_bind_N"/>
</dbReference>
<dbReference type="PANTHER" id="PTHR43762">
    <property type="entry name" value="L-GULONOLACTONE OXIDASE"/>
    <property type="match status" value="1"/>
</dbReference>
<dbReference type="PROSITE" id="PS51387">
    <property type="entry name" value="FAD_PCMH"/>
    <property type="match status" value="1"/>
</dbReference>
<dbReference type="Gene3D" id="3.30.43.10">
    <property type="entry name" value="Uridine Diphospho-n-acetylenolpyruvylglucosamine Reductase, domain 2"/>
    <property type="match status" value="1"/>
</dbReference>
<gene>
    <name evidence="4" type="ORF">OLEA9_A088768</name>
</gene>